<protein>
    <recommendedName>
        <fullName evidence="4">Mediator of RNA polymerase II transcription subunit 11</fullName>
    </recommendedName>
    <alternativeName>
        <fullName evidence="4">Mediator complex subunit 11</fullName>
    </alternativeName>
</protein>
<keyword evidence="3 4" id="KW-0539">Nucleus</keyword>
<keyword evidence="4" id="KW-0805">Transcription regulation</keyword>
<dbReference type="AlphaFoldDB" id="A0A8J4V7S4"/>
<dbReference type="Pfam" id="PF10280">
    <property type="entry name" value="Med11"/>
    <property type="match status" value="1"/>
</dbReference>
<dbReference type="Proteomes" id="UP000695562">
    <property type="component" value="Unassembled WGS sequence"/>
</dbReference>
<name>A0A8J4V7S4_9MYCE</name>
<comment type="caution">
    <text evidence="6">The sequence shown here is derived from an EMBL/GenBank/DDBJ whole genome shotgun (WGS) entry which is preliminary data.</text>
</comment>
<feature type="region of interest" description="Disordered" evidence="5">
    <location>
        <begin position="112"/>
        <end position="133"/>
    </location>
</feature>
<organism evidence="6 7">
    <name type="scientific">Polysphondylium violaceum</name>
    <dbReference type="NCBI Taxonomy" id="133409"/>
    <lineage>
        <taxon>Eukaryota</taxon>
        <taxon>Amoebozoa</taxon>
        <taxon>Evosea</taxon>
        <taxon>Eumycetozoa</taxon>
        <taxon>Dictyostelia</taxon>
        <taxon>Dictyosteliales</taxon>
        <taxon>Dictyosteliaceae</taxon>
        <taxon>Polysphondylium</taxon>
    </lineage>
</organism>
<keyword evidence="4" id="KW-0804">Transcription</keyword>
<dbReference type="InterPro" id="IPR019404">
    <property type="entry name" value="Mediator_Med11"/>
</dbReference>
<dbReference type="GO" id="GO:0003712">
    <property type="term" value="F:transcription coregulator activity"/>
    <property type="evidence" value="ECO:0007669"/>
    <property type="project" value="InterPro"/>
</dbReference>
<dbReference type="GO" id="GO:0016592">
    <property type="term" value="C:mediator complex"/>
    <property type="evidence" value="ECO:0007669"/>
    <property type="project" value="InterPro"/>
</dbReference>
<gene>
    <name evidence="4" type="primary">MED11</name>
    <name evidence="6" type="ORF">CYY_001611</name>
</gene>
<dbReference type="PANTHER" id="PTHR22890">
    <property type="entry name" value="MEDIATOR OF RNA POLYMERASE II TRANSCRIPTION SUBUNIT 11"/>
    <property type="match status" value="1"/>
</dbReference>
<comment type="subcellular location">
    <subcellularLocation>
        <location evidence="1 4">Nucleus</location>
    </subcellularLocation>
</comment>
<accession>A0A8J4V7S4</accession>
<evidence type="ECO:0000256" key="1">
    <source>
        <dbReference type="ARBA" id="ARBA00004123"/>
    </source>
</evidence>
<sequence length="133" mass="15339">MNSLSILNNIEEKVVEAINTAASSFESLSASLDMDNSEENFAKFQHQSDRFYSIVKKDIHKGLIDFIDSMTDVAPFDHSSYLKKSELEVSHSFTEVILLHLDDLNNIFNQDQQQNNQQQQQQQQQETQNDQVE</sequence>
<comment type="subunit">
    <text evidence="4">Component of the Mediator complex.</text>
</comment>
<evidence type="ECO:0000256" key="2">
    <source>
        <dbReference type="ARBA" id="ARBA00008186"/>
    </source>
</evidence>
<evidence type="ECO:0000256" key="4">
    <source>
        <dbReference type="RuleBase" id="RU364147"/>
    </source>
</evidence>
<evidence type="ECO:0000256" key="5">
    <source>
        <dbReference type="SAM" id="MobiDB-lite"/>
    </source>
</evidence>
<comment type="function">
    <text evidence="4">Component of the Mediator complex, a coactivator involved in the regulated transcription of nearly all RNA polymerase II-dependent genes. Mediator functions as a bridge to convey information from gene-specific regulatory proteins to the basal RNA polymerase II transcription machinery. Mediator is recruited to promoters by direct interactions with regulatory proteins and serves as a scaffold for the assembly of a functional pre-initiation complex with RNA polymerase II and the general transcription factors.</text>
</comment>
<evidence type="ECO:0000313" key="7">
    <source>
        <dbReference type="Proteomes" id="UP000695562"/>
    </source>
</evidence>
<proteinExistence type="inferred from homology"/>
<dbReference type="EMBL" id="AJWJ01000039">
    <property type="protein sequence ID" value="KAF2077102.1"/>
    <property type="molecule type" value="Genomic_DNA"/>
</dbReference>
<keyword evidence="4" id="KW-0010">Activator</keyword>
<comment type="similarity">
    <text evidence="2 4">Belongs to the Mediator complex subunit 11 family.</text>
</comment>
<evidence type="ECO:0000313" key="6">
    <source>
        <dbReference type="EMBL" id="KAF2077102.1"/>
    </source>
</evidence>
<keyword evidence="7" id="KW-1185">Reference proteome</keyword>
<evidence type="ECO:0000256" key="3">
    <source>
        <dbReference type="ARBA" id="ARBA00023242"/>
    </source>
</evidence>
<dbReference type="GO" id="GO:0006357">
    <property type="term" value="P:regulation of transcription by RNA polymerase II"/>
    <property type="evidence" value="ECO:0007669"/>
    <property type="project" value="InterPro"/>
</dbReference>
<dbReference type="OrthoDB" id="16877at2759"/>
<reference evidence="6" key="1">
    <citation type="submission" date="2020-01" db="EMBL/GenBank/DDBJ databases">
        <title>Development of genomics and gene disruption for Polysphondylium violaceum indicates a role for the polyketide synthase stlB in stalk morphogenesis.</title>
        <authorList>
            <person name="Narita B."/>
            <person name="Kawabe Y."/>
            <person name="Kin K."/>
            <person name="Saito T."/>
            <person name="Gibbs R."/>
            <person name="Kuspa A."/>
            <person name="Muzny D."/>
            <person name="Queller D."/>
            <person name="Richards S."/>
            <person name="Strassman J."/>
            <person name="Sucgang R."/>
            <person name="Worley K."/>
            <person name="Schaap P."/>
        </authorList>
    </citation>
    <scope>NUCLEOTIDE SEQUENCE</scope>
    <source>
        <strain evidence="6">QSvi11</strain>
    </source>
</reference>